<dbReference type="AlphaFoldDB" id="A0A7R9IIW6"/>
<feature type="compositionally biased region" description="Polar residues" evidence="1">
    <location>
        <begin position="92"/>
        <end position="131"/>
    </location>
</feature>
<evidence type="ECO:0000256" key="1">
    <source>
        <dbReference type="SAM" id="MobiDB-lite"/>
    </source>
</evidence>
<keyword evidence="2" id="KW-1133">Transmembrane helix</keyword>
<evidence type="ECO:0000256" key="2">
    <source>
        <dbReference type="SAM" id="Phobius"/>
    </source>
</evidence>
<proteinExistence type="predicted"/>
<dbReference type="EMBL" id="OE002722">
    <property type="protein sequence ID" value="CAD7459200.1"/>
    <property type="molecule type" value="Genomic_DNA"/>
</dbReference>
<feature type="transmembrane region" description="Helical" evidence="2">
    <location>
        <begin position="217"/>
        <end position="246"/>
    </location>
</feature>
<accession>A0A7R9IIW6</accession>
<feature type="compositionally biased region" description="Polar residues" evidence="1">
    <location>
        <begin position="31"/>
        <end position="48"/>
    </location>
</feature>
<sequence>METCTTECLSRLECWVALEFKPVPSLALGSLTSRTQAPVQTSRTQVPLSRTAALRYPCPKQQHSGTPVPNSSTQVPLSRTAALRYPCPDQPHSGTPVPNSSTQAPVQTSRNQAPVSTSRTQAPVPTSHTQVPLSRPAALRPLSRPAALRPLSRTAALRPLSRTAALVMYRIANVLQEDAANCRGRGTDNTMLEVQVKDPKENKPCWYRTSGIGEPSVYHALVVIFLEFFAWGLLTMPIIAVSTILIRGSSNS</sequence>
<protein>
    <submittedName>
        <fullName evidence="3">Uncharacterized protein</fullName>
    </submittedName>
</protein>
<keyword evidence="2" id="KW-0812">Transmembrane</keyword>
<gene>
    <name evidence="3" type="ORF">TTEB3V08_LOCUS7165</name>
</gene>
<organism evidence="3">
    <name type="scientific">Timema tahoe</name>
    <dbReference type="NCBI Taxonomy" id="61484"/>
    <lineage>
        <taxon>Eukaryota</taxon>
        <taxon>Metazoa</taxon>
        <taxon>Ecdysozoa</taxon>
        <taxon>Arthropoda</taxon>
        <taxon>Hexapoda</taxon>
        <taxon>Insecta</taxon>
        <taxon>Pterygota</taxon>
        <taxon>Neoptera</taxon>
        <taxon>Polyneoptera</taxon>
        <taxon>Phasmatodea</taxon>
        <taxon>Timematodea</taxon>
        <taxon>Timematoidea</taxon>
        <taxon>Timematidae</taxon>
        <taxon>Timema</taxon>
    </lineage>
</organism>
<feature type="region of interest" description="Disordered" evidence="1">
    <location>
        <begin position="84"/>
        <end position="134"/>
    </location>
</feature>
<keyword evidence="2" id="KW-0472">Membrane</keyword>
<name>A0A7R9IIW6_9NEOP</name>
<feature type="region of interest" description="Disordered" evidence="1">
    <location>
        <begin position="31"/>
        <end position="50"/>
    </location>
</feature>
<reference evidence="3" key="1">
    <citation type="submission" date="2020-11" db="EMBL/GenBank/DDBJ databases">
        <authorList>
            <person name="Tran Van P."/>
        </authorList>
    </citation>
    <scope>NUCLEOTIDE SEQUENCE</scope>
</reference>
<evidence type="ECO:0000313" key="3">
    <source>
        <dbReference type="EMBL" id="CAD7459200.1"/>
    </source>
</evidence>